<accession>A0ABY8L9Z2</accession>
<proteinExistence type="predicted"/>
<evidence type="ECO:0000313" key="1">
    <source>
        <dbReference type="EMBL" id="WGH78126.1"/>
    </source>
</evidence>
<name>A0ABY8L9Z2_9RHOB</name>
<sequence length="173" mass="19849">MEGPMQTNTLPRYDDSVNPTGCCPRFDPTDWDGRTLVFEDKPFLRATTRSVMHIPVDMGRVFSRVQAKIEAEDAYDPDDYIVLSRDLSPWKGEHLFAVPRPVPGEEMVTLTGRYLTRVFEGPYRNAPHWIETLRDIAKAKGATRDETWVFYTTCPKCARAYGRNYVVGLVRID</sequence>
<dbReference type="Proteomes" id="UP001243420">
    <property type="component" value="Chromosome"/>
</dbReference>
<dbReference type="EMBL" id="CP122537">
    <property type="protein sequence ID" value="WGH78126.1"/>
    <property type="molecule type" value="Genomic_DNA"/>
</dbReference>
<protein>
    <submittedName>
        <fullName evidence="1">Uncharacterized protein</fullName>
    </submittedName>
</protein>
<organism evidence="1 2">
    <name type="scientific">Jannaschia ovalis</name>
    <dbReference type="NCBI Taxonomy" id="3038773"/>
    <lineage>
        <taxon>Bacteria</taxon>
        <taxon>Pseudomonadati</taxon>
        <taxon>Pseudomonadota</taxon>
        <taxon>Alphaproteobacteria</taxon>
        <taxon>Rhodobacterales</taxon>
        <taxon>Roseobacteraceae</taxon>
        <taxon>Jannaschia</taxon>
    </lineage>
</organism>
<dbReference type="InterPro" id="IPR046766">
    <property type="entry name" value="Bact_hydrolase"/>
</dbReference>
<gene>
    <name evidence="1" type="ORF">P8627_13975</name>
</gene>
<reference evidence="1 2" key="1">
    <citation type="submission" date="2023-04" db="EMBL/GenBank/DDBJ databases">
        <title>Jannaschia ovalis sp. nov., a marine bacterium isolated from sea tidal flat.</title>
        <authorList>
            <person name="Kwon D.Y."/>
            <person name="Kim J.-J."/>
        </authorList>
    </citation>
    <scope>NUCLEOTIDE SEQUENCE [LARGE SCALE GENOMIC DNA]</scope>
    <source>
        <strain evidence="1 2">GRR-S6-38</strain>
    </source>
</reference>
<dbReference type="Pfam" id="PF20603">
    <property type="entry name" value="Bact_hydrolase"/>
    <property type="match status" value="1"/>
</dbReference>
<keyword evidence="2" id="KW-1185">Reference proteome</keyword>
<dbReference type="RefSeq" id="WP_279964817.1">
    <property type="nucleotide sequence ID" value="NZ_CP122537.1"/>
</dbReference>
<evidence type="ECO:0000313" key="2">
    <source>
        <dbReference type="Proteomes" id="UP001243420"/>
    </source>
</evidence>